<protein>
    <submittedName>
        <fullName evidence="1">ATP-dependent RNA helicase</fullName>
    </submittedName>
</protein>
<keyword evidence="2" id="KW-1185">Reference proteome</keyword>
<proteinExistence type="predicted"/>
<reference evidence="1 2" key="1">
    <citation type="journal article" date="2023" name="Science">
        <title>Complex scaffold remodeling in plant triterpene biosynthesis.</title>
        <authorList>
            <person name="De La Pena R."/>
            <person name="Hodgson H."/>
            <person name="Liu J.C."/>
            <person name="Stephenson M.J."/>
            <person name="Martin A.C."/>
            <person name="Owen C."/>
            <person name="Harkess A."/>
            <person name="Leebens-Mack J."/>
            <person name="Jimenez L.E."/>
            <person name="Osbourn A."/>
            <person name="Sattely E.S."/>
        </authorList>
    </citation>
    <scope>NUCLEOTIDE SEQUENCE [LARGE SCALE GENOMIC DNA]</scope>
    <source>
        <strain evidence="2">cv. JPN11</strain>
        <tissue evidence="1">Leaf</tissue>
    </source>
</reference>
<accession>A0ACC1X1I2</accession>
<keyword evidence="1" id="KW-0067">ATP-binding</keyword>
<sequence length="549" mass="61720">MAPMMVHVSRPDEVENKRKDLPIVMMEQEIMESVNDNPAVIICGETGCGKTTQVPQALFKKQQQFLLSGQRIEPKDRVLPLNIILMSAALRVEDFISEGRIFCNPPIIEVKEEERLIVIATNVAETSLTIPGIKYIVDTGRAGRTGPGHCYRLYSSAVFNNILPDFSCAEISKVPVDGVVLFMKSMNTRCVLYVANSPFPTPSEATALVEAERCLKALEALDGNRRLTTLGKAMARYPMSPLHSRILLTLMQTMKVKSYARANLVLAYGVAAAAALSLSNPFVFQLEGSQSNRDDLEQDVRYNVLDSKDLTSKQEKLRKRKLKEVAKVGHAKFSNPISDVLTVAHALQCFKLSESPVEFCNENALHLKTMEEMSKLKKQVLHLVFNQNVKCDQDLSWIYGSLEDVENSWRISSGSLAGGRKVNAVRYQACMVQEDVFLHHRSSIANSAPEFLVYSELLYTKRPYMHGATRLKADWLIEYARPLCFFWNPLKAPNIITTVRMSKYYIGSIQHLGLIDGNCLCIVFQLVERMKIVWQYLPVLCLKVGCCLV</sequence>
<evidence type="ECO:0000313" key="1">
    <source>
        <dbReference type="EMBL" id="KAJ4705026.1"/>
    </source>
</evidence>
<keyword evidence="1" id="KW-0347">Helicase</keyword>
<gene>
    <name evidence="1" type="ORF">OWV82_021856</name>
</gene>
<keyword evidence="1" id="KW-0547">Nucleotide-binding</keyword>
<keyword evidence="1" id="KW-0378">Hydrolase</keyword>
<comment type="caution">
    <text evidence="1">The sequence shown here is derived from an EMBL/GenBank/DDBJ whole genome shotgun (WGS) entry which is preliminary data.</text>
</comment>
<dbReference type="EMBL" id="CM051405">
    <property type="protein sequence ID" value="KAJ4705026.1"/>
    <property type="molecule type" value="Genomic_DNA"/>
</dbReference>
<name>A0ACC1X1I2_MELAZ</name>
<organism evidence="1 2">
    <name type="scientific">Melia azedarach</name>
    <name type="common">Chinaberry tree</name>
    <dbReference type="NCBI Taxonomy" id="155640"/>
    <lineage>
        <taxon>Eukaryota</taxon>
        <taxon>Viridiplantae</taxon>
        <taxon>Streptophyta</taxon>
        <taxon>Embryophyta</taxon>
        <taxon>Tracheophyta</taxon>
        <taxon>Spermatophyta</taxon>
        <taxon>Magnoliopsida</taxon>
        <taxon>eudicotyledons</taxon>
        <taxon>Gunneridae</taxon>
        <taxon>Pentapetalae</taxon>
        <taxon>rosids</taxon>
        <taxon>malvids</taxon>
        <taxon>Sapindales</taxon>
        <taxon>Meliaceae</taxon>
        <taxon>Melia</taxon>
    </lineage>
</organism>
<evidence type="ECO:0000313" key="2">
    <source>
        <dbReference type="Proteomes" id="UP001164539"/>
    </source>
</evidence>
<dbReference type="Proteomes" id="UP001164539">
    <property type="component" value="Chromosome 12"/>
</dbReference>